<proteinExistence type="predicted"/>
<reference evidence="1 2" key="1">
    <citation type="submission" date="2017-06" db="EMBL/GenBank/DDBJ databases">
        <title>Complete genome sequence of Paenibacillus donghaensis KCTC 13049T isolated from East Sea sediment, South Korea.</title>
        <authorList>
            <person name="Jung B.K."/>
            <person name="Hong S.-J."/>
            <person name="Shin J.-H."/>
        </authorList>
    </citation>
    <scope>NUCLEOTIDE SEQUENCE [LARGE SCALE GENOMIC DNA]</scope>
    <source>
        <strain evidence="1 2">KCTC 13049</strain>
    </source>
</reference>
<evidence type="ECO:0000313" key="2">
    <source>
        <dbReference type="Proteomes" id="UP000249890"/>
    </source>
</evidence>
<dbReference type="OrthoDB" id="9786534at2"/>
<name>A0A2Z2KIL6_9BACL</name>
<accession>A0A2Z2KIL6</accession>
<keyword evidence="2" id="KW-1185">Reference proteome</keyword>
<evidence type="ECO:0000313" key="1">
    <source>
        <dbReference type="EMBL" id="ASA25757.1"/>
    </source>
</evidence>
<sequence>MWIFFTILIFIAAVVIFFQLPGSKTMSEFRDSVDSSITKIEKQTDVFSEEDLVALPLPVQQFFRSCGYLGTPKMSYMKATFRNVDFKLSDKKTIKIDYVQYNFVKKPERFAYIDSSLICIPFEGFDSYDNGIGSMKGTFAKVIPLFNQQGENMNRSCLVTILAECFLVPHVALQDYITWKSIDDTHSEAMISYNGISASGVFTFDENGEVLSFKTSDRAAMDMNGSVRKAEWSAVYSDYQVNNGIRQPKVLKAIWYYPKEDSVYFNENQAGVVIEYY</sequence>
<dbReference type="Proteomes" id="UP000249890">
    <property type="component" value="Chromosome"/>
</dbReference>
<protein>
    <submittedName>
        <fullName evidence="1">Uncharacterized protein</fullName>
    </submittedName>
</protein>
<dbReference type="RefSeq" id="WP_087919718.1">
    <property type="nucleotide sequence ID" value="NZ_CP021780.1"/>
</dbReference>
<dbReference type="KEGG" id="pdh:B9T62_36535"/>
<dbReference type="InterPro" id="IPR046674">
    <property type="entry name" value="DUF6544"/>
</dbReference>
<organism evidence="1 2">
    <name type="scientific">Paenibacillus donghaensis</name>
    <dbReference type="NCBI Taxonomy" id="414771"/>
    <lineage>
        <taxon>Bacteria</taxon>
        <taxon>Bacillati</taxon>
        <taxon>Bacillota</taxon>
        <taxon>Bacilli</taxon>
        <taxon>Bacillales</taxon>
        <taxon>Paenibacillaceae</taxon>
        <taxon>Paenibacillus</taxon>
    </lineage>
</organism>
<gene>
    <name evidence="1" type="ORF">B9T62_36535</name>
</gene>
<dbReference type="Pfam" id="PF20181">
    <property type="entry name" value="DUF6544"/>
    <property type="match status" value="1"/>
</dbReference>
<dbReference type="AlphaFoldDB" id="A0A2Z2KIL6"/>
<dbReference type="EMBL" id="CP021780">
    <property type="protein sequence ID" value="ASA25757.1"/>
    <property type="molecule type" value="Genomic_DNA"/>
</dbReference>